<organism evidence="1 2">
    <name type="scientific">Alkalihalophilus lindianensis</name>
    <dbReference type="NCBI Taxonomy" id="1630542"/>
    <lineage>
        <taxon>Bacteria</taxon>
        <taxon>Bacillati</taxon>
        <taxon>Bacillota</taxon>
        <taxon>Bacilli</taxon>
        <taxon>Bacillales</taxon>
        <taxon>Bacillaceae</taxon>
        <taxon>Alkalihalophilus</taxon>
    </lineage>
</organism>
<gene>
    <name evidence="1" type="ORF">RYX56_21260</name>
</gene>
<feature type="non-terminal residue" evidence="1">
    <location>
        <position position="1"/>
    </location>
</feature>
<protein>
    <submittedName>
        <fullName evidence="1">CueP family metal-binding protein</fullName>
    </submittedName>
</protein>
<dbReference type="Pfam" id="PF21172">
    <property type="entry name" value="CueP"/>
    <property type="match status" value="1"/>
</dbReference>
<sequence>FIDLWLPRNKTYQMKIELDGKKVESGLSTFNDDPTCITTMQLM</sequence>
<reference evidence="1 2" key="1">
    <citation type="submission" date="2023-10" db="EMBL/GenBank/DDBJ databases">
        <title>Screening of Alkalihalobacillus lindianensis BZ-TG-R113 and Its Alleviation of Salt Stress on Rapeseed Growth.</title>
        <authorList>
            <person name="Zhao B."/>
            <person name="Guo T."/>
        </authorList>
    </citation>
    <scope>NUCLEOTIDE SEQUENCE [LARGE SCALE GENOMIC DNA]</scope>
    <source>
        <strain evidence="1 2">BZ-TG-R113</strain>
    </source>
</reference>
<comment type="caution">
    <text evidence="1">The sequence shown here is derived from an EMBL/GenBank/DDBJ whole genome shotgun (WGS) entry which is preliminary data.</text>
</comment>
<name>A0ABU3XG60_9BACI</name>
<dbReference type="InterPro" id="IPR047808">
    <property type="entry name" value="CueP-like"/>
</dbReference>
<dbReference type="Proteomes" id="UP001287282">
    <property type="component" value="Unassembled WGS sequence"/>
</dbReference>
<keyword evidence="2" id="KW-1185">Reference proteome</keyword>
<dbReference type="EMBL" id="JAWJBA010000055">
    <property type="protein sequence ID" value="MDV2686884.1"/>
    <property type="molecule type" value="Genomic_DNA"/>
</dbReference>
<dbReference type="Gene3D" id="2.60.40.3700">
    <property type="match status" value="1"/>
</dbReference>
<accession>A0ABU3XG60</accession>
<proteinExistence type="predicted"/>
<evidence type="ECO:0000313" key="1">
    <source>
        <dbReference type="EMBL" id="MDV2686884.1"/>
    </source>
</evidence>
<evidence type="ECO:0000313" key="2">
    <source>
        <dbReference type="Proteomes" id="UP001287282"/>
    </source>
</evidence>